<dbReference type="EMBL" id="BGPR01000012">
    <property type="protein sequence ID" value="GBL77485.1"/>
    <property type="molecule type" value="Genomic_DNA"/>
</dbReference>
<name>A0A4Y2AE38_ARAVE</name>
<reference evidence="2 3" key="1">
    <citation type="journal article" date="2019" name="Sci. Rep.">
        <title>Orb-weaving spider Araneus ventricosus genome elucidates the spidroin gene catalogue.</title>
        <authorList>
            <person name="Kono N."/>
            <person name="Nakamura H."/>
            <person name="Ohtoshi R."/>
            <person name="Moran D.A.P."/>
            <person name="Shinohara A."/>
            <person name="Yoshida Y."/>
            <person name="Fujiwara M."/>
            <person name="Mori M."/>
            <person name="Tomita M."/>
            <person name="Arakawa K."/>
        </authorList>
    </citation>
    <scope>NUCLEOTIDE SEQUENCE [LARGE SCALE GENOMIC DNA]</scope>
</reference>
<keyword evidence="3" id="KW-1185">Reference proteome</keyword>
<protein>
    <submittedName>
        <fullName evidence="2">Uncharacterized protein</fullName>
    </submittedName>
</protein>
<accession>A0A4Y2AE38</accession>
<evidence type="ECO:0000256" key="1">
    <source>
        <dbReference type="SAM" id="MobiDB-lite"/>
    </source>
</evidence>
<comment type="caution">
    <text evidence="2">The sequence shown here is derived from an EMBL/GenBank/DDBJ whole genome shotgun (WGS) entry which is preliminary data.</text>
</comment>
<organism evidence="2 3">
    <name type="scientific">Araneus ventricosus</name>
    <name type="common">Orbweaver spider</name>
    <name type="synonym">Epeira ventricosa</name>
    <dbReference type="NCBI Taxonomy" id="182803"/>
    <lineage>
        <taxon>Eukaryota</taxon>
        <taxon>Metazoa</taxon>
        <taxon>Ecdysozoa</taxon>
        <taxon>Arthropoda</taxon>
        <taxon>Chelicerata</taxon>
        <taxon>Arachnida</taxon>
        <taxon>Araneae</taxon>
        <taxon>Araneomorphae</taxon>
        <taxon>Entelegynae</taxon>
        <taxon>Araneoidea</taxon>
        <taxon>Araneidae</taxon>
        <taxon>Araneus</taxon>
    </lineage>
</organism>
<feature type="region of interest" description="Disordered" evidence="1">
    <location>
        <begin position="116"/>
        <end position="142"/>
    </location>
</feature>
<dbReference type="Proteomes" id="UP000499080">
    <property type="component" value="Unassembled WGS sequence"/>
</dbReference>
<proteinExistence type="predicted"/>
<evidence type="ECO:0000313" key="2">
    <source>
        <dbReference type="EMBL" id="GBL77485.1"/>
    </source>
</evidence>
<evidence type="ECO:0000313" key="3">
    <source>
        <dbReference type="Proteomes" id="UP000499080"/>
    </source>
</evidence>
<feature type="compositionally biased region" description="Basic and acidic residues" evidence="1">
    <location>
        <begin position="117"/>
        <end position="142"/>
    </location>
</feature>
<gene>
    <name evidence="2" type="ORF">AVEN_41870_1</name>
</gene>
<sequence>MVDPIPTHCFYKLSLQLEALGQHHAAPVVRDRASGCVAGNHLPASQQTDILWDARGMRHRAVAKTTKLPFNHIGKEKLEKIIKKRIRLVDFFKGHLQAGIQNWKFFSEDPGFCQKLTRRDPKNPRRSERSRKDNFWTKDKPLTENIPSSEFLLAGDP</sequence>
<dbReference type="AlphaFoldDB" id="A0A4Y2AE38"/>